<sequence length="575" mass="64753">MHLHRQQQDIHLNYRSESGKLHALINLSAQSPLLKLTALNKRPGLLSRTALISVLHHRQTKTSKCVHLPESVYSFFSHVELAFDQADLTVKKSTSHLGDRKLWNLPQHIQSATNHITTVVFIRNDPPPLFSGNEPPTEETLLPLKSSAYRVAAAIDEVQAEVSRVSDPRILKFLKNKCRRLCAINDEYKAVLSSLRRVPLEVLAEILSAVCRPGYNTDAYYDVFAIQKGPWALSRVCRTWRQVSHTLCAEIWSTMSVWVSGYLGRRRKYPISLSRAALSDRGGHQLSLSVHDSGSMFPGLGMRRLSQQWNSATFYISQGLFQFLSSLHGRISELVALHIRVNLPPLDDPITGTFDALAIAPCLKRLFFDGMESDLIPILETSHLVTFRDDRSVDHVGILYRMYLDIIYNARSLEKFNIGHQDQGAFVALPVAFPPIVHRVLHDLTVCEGAFLRSLDLPNLTSATIQTCSSAWEAVPTSPDVLPAFHDLIVRSRCILTSLTITDTQLDEHILHILSLCSQLAKLELRFSRWTESDPNDPVLQTIIERMTETAAVDSHKLVLVPLLKDFNVSMFDPN</sequence>
<dbReference type="EMBL" id="MU250531">
    <property type="protein sequence ID" value="KAG7447593.1"/>
    <property type="molecule type" value="Genomic_DNA"/>
</dbReference>
<protein>
    <recommendedName>
        <fullName evidence="3">F-box domain-containing protein</fullName>
    </recommendedName>
</protein>
<keyword evidence="2" id="KW-1185">Reference proteome</keyword>
<dbReference type="AlphaFoldDB" id="A0A9P7VVY9"/>
<name>A0A9P7VVY9_9AGAR</name>
<evidence type="ECO:0000313" key="1">
    <source>
        <dbReference type="EMBL" id="KAG7447593.1"/>
    </source>
</evidence>
<dbReference type="OrthoDB" id="3365698at2759"/>
<reference evidence="1" key="1">
    <citation type="submission" date="2020-11" db="EMBL/GenBank/DDBJ databases">
        <title>Adaptations for nitrogen fixation in a non-lichenized fungal sporocarp promotes dispersal by wood-feeding termites.</title>
        <authorList>
            <consortium name="DOE Joint Genome Institute"/>
            <person name="Koch R.A."/>
            <person name="Yoon G."/>
            <person name="Arayal U."/>
            <person name="Lail K."/>
            <person name="Amirebrahimi M."/>
            <person name="Labutti K."/>
            <person name="Lipzen A."/>
            <person name="Riley R."/>
            <person name="Barry K."/>
            <person name="Henrissat B."/>
            <person name="Grigoriev I.V."/>
            <person name="Herr J.R."/>
            <person name="Aime M.C."/>
        </authorList>
    </citation>
    <scope>NUCLEOTIDE SEQUENCE</scope>
    <source>
        <strain evidence="1">MCA 3950</strain>
    </source>
</reference>
<gene>
    <name evidence="1" type="ORF">BT62DRAFT_1004349</name>
</gene>
<dbReference type="Proteomes" id="UP000812287">
    <property type="component" value="Unassembled WGS sequence"/>
</dbReference>
<dbReference type="RefSeq" id="XP_043041093.1">
    <property type="nucleotide sequence ID" value="XM_043177024.1"/>
</dbReference>
<evidence type="ECO:0008006" key="3">
    <source>
        <dbReference type="Google" id="ProtNLM"/>
    </source>
</evidence>
<proteinExistence type="predicted"/>
<dbReference type="GeneID" id="66099311"/>
<evidence type="ECO:0000313" key="2">
    <source>
        <dbReference type="Proteomes" id="UP000812287"/>
    </source>
</evidence>
<comment type="caution">
    <text evidence="1">The sequence shown here is derived from an EMBL/GenBank/DDBJ whole genome shotgun (WGS) entry which is preliminary data.</text>
</comment>
<accession>A0A9P7VVY9</accession>
<organism evidence="1 2">
    <name type="scientific">Guyanagaster necrorhizus</name>
    <dbReference type="NCBI Taxonomy" id="856835"/>
    <lineage>
        <taxon>Eukaryota</taxon>
        <taxon>Fungi</taxon>
        <taxon>Dikarya</taxon>
        <taxon>Basidiomycota</taxon>
        <taxon>Agaricomycotina</taxon>
        <taxon>Agaricomycetes</taxon>
        <taxon>Agaricomycetidae</taxon>
        <taxon>Agaricales</taxon>
        <taxon>Marasmiineae</taxon>
        <taxon>Physalacriaceae</taxon>
        <taxon>Guyanagaster</taxon>
    </lineage>
</organism>